<dbReference type="EMBL" id="JARO02006725">
    <property type="protein sequence ID" value="KPP64862.1"/>
    <property type="molecule type" value="Genomic_DNA"/>
</dbReference>
<comment type="caution">
    <text evidence="3">The sequence shown here is derived from an EMBL/GenBank/DDBJ whole genome shotgun (WGS) entry which is preliminary data.</text>
</comment>
<keyword evidence="1" id="KW-0472">Membrane</keyword>
<organism evidence="3 4">
    <name type="scientific">Scleropages formosus</name>
    <name type="common">Asian bonytongue</name>
    <name type="synonym">Osteoglossum formosum</name>
    <dbReference type="NCBI Taxonomy" id="113540"/>
    <lineage>
        <taxon>Eukaryota</taxon>
        <taxon>Metazoa</taxon>
        <taxon>Chordata</taxon>
        <taxon>Craniata</taxon>
        <taxon>Vertebrata</taxon>
        <taxon>Euteleostomi</taxon>
        <taxon>Actinopterygii</taxon>
        <taxon>Neopterygii</taxon>
        <taxon>Teleostei</taxon>
        <taxon>Osteoglossocephala</taxon>
        <taxon>Osteoglossomorpha</taxon>
        <taxon>Osteoglossiformes</taxon>
        <taxon>Osteoglossidae</taxon>
        <taxon>Scleropages</taxon>
    </lineage>
</organism>
<evidence type="ECO:0000256" key="1">
    <source>
        <dbReference type="SAM" id="Phobius"/>
    </source>
</evidence>
<evidence type="ECO:0000313" key="3">
    <source>
        <dbReference type="EMBL" id="KPP64862.1"/>
    </source>
</evidence>
<name>A0A0P7YER5_SCLFO</name>
<evidence type="ECO:0000259" key="2">
    <source>
        <dbReference type="PROSITE" id="PS50853"/>
    </source>
</evidence>
<dbReference type="Proteomes" id="UP000034805">
    <property type="component" value="Unassembled WGS sequence"/>
</dbReference>
<dbReference type="Gene3D" id="2.60.40.10">
    <property type="entry name" value="Immunoglobulins"/>
    <property type="match status" value="1"/>
</dbReference>
<sequence length="234" mass="25730">PETPPANISAELDQRSVVVQWAEPADRLNGHLLGYKVEYSAPNVAPAVLDVGLSTGISLNLSSPLSNVSLRVCAYTAMGPGPWSPLRTLTVTRTDHVPPATFSWHWWYVVMATAVAVALVVLIAMYVARLRRKETRFGEAFQPMEDGGELVVRYRARRSYGRRTTEATLEVHQPNRYVLCPQHETQRLLGDSLESLNLIGSASTATLPLSALSPAHLSEGLEGREEAPRKGPWH</sequence>
<keyword evidence="1" id="KW-1133">Transmembrane helix</keyword>
<proteinExistence type="predicted"/>
<protein>
    <recommendedName>
        <fullName evidence="2">Fibronectin type-III domain-containing protein</fullName>
    </recommendedName>
</protein>
<dbReference type="InterPro" id="IPR003961">
    <property type="entry name" value="FN3_dom"/>
</dbReference>
<dbReference type="Pfam" id="PF00041">
    <property type="entry name" value="fn3"/>
    <property type="match status" value="1"/>
</dbReference>
<dbReference type="PROSITE" id="PS50853">
    <property type="entry name" value="FN3"/>
    <property type="match status" value="1"/>
</dbReference>
<feature type="transmembrane region" description="Helical" evidence="1">
    <location>
        <begin position="106"/>
        <end position="128"/>
    </location>
</feature>
<feature type="domain" description="Fibronectin type-III" evidence="2">
    <location>
        <begin position="4"/>
        <end position="95"/>
    </location>
</feature>
<evidence type="ECO:0000313" key="4">
    <source>
        <dbReference type="Proteomes" id="UP000034805"/>
    </source>
</evidence>
<dbReference type="AlphaFoldDB" id="A0A0P7YER5"/>
<keyword evidence="1" id="KW-0812">Transmembrane</keyword>
<dbReference type="InterPro" id="IPR013783">
    <property type="entry name" value="Ig-like_fold"/>
</dbReference>
<gene>
    <name evidence="3" type="ORF">Z043_116755</name>
</gene>
<accession>A0A0P7YER5</accession>
<dbReference type="InterPro" id="IPR036116">
    <property type="entry name" value="FN3_sf"/>
</dbReference>
<dbReference type="CDD" id="cd00063">
    <property type="entry name" value="FN3"/>
    <property type="match status" value="1"/>
</dbReference>
<reference evidence="3 4" key="1">
    <citation type="submission" date="2015-08" db="EMBL/GenBank/DDBJ databases">
        <title>The genome of the Asian arowana (Scleropages formosus).</title>
        <authorList>
            <person name="Tan M.H."/>
            <person name="Gan H.M."/>
            <person name="Croft L.J."/>
            <person name="Austin C.M."/>
        </authorList>
    </citation>
    <scope>NUCLEOTIDE SEQUENCE [LARGE SCALE GENOMIC DNA]</scope>
    <source>
        <strain evidence="3">Aro1</strain>
    </source>
</reference>
<dbReference type="SUPFAM" id="SSF49265">
    <property type="entry name" value="Fibronectin type III"/>
    <property type="match status" value="1"/>
</dbReference>
<feature type="non-terminal residue" evidence="3">
    <location>
        <position position="1"/>
    </location>
</feature>